<evidence type="ECO:0000259" key="3">
    <source>
        <dbReference type="SMART" id="SM00482"/>
    </source>
</evidence>
<proteinExistence type="predicted"/>
<keyword evidence="2" id="KW-1194">Viral DNA replication</keyword>
<dbReference type="GO" id="GO:0004527">
    <property type="term" value="F:exonuclease activity"/>
    <property type="evidence" value="ECO:0007669"/>
    <property type="project" value="UniProtKB-KW"/>
</dbReference>
<dbReference type="SUPFAM" id="SSF53098">
    <property type="entry name" value="Ribonuclease H-like"/>
    <property type="match status" value="1"/>
</dbReference>
<gene>
    <name evidence="4" type="ORF">UFOVP7_25</name>
</gene>
<evidence type="ECO:0000256" key="1">
    <source>
        <dbReference type="ARBA" id="ARBA00022705"/>
    </source>
</evidence>
<name>A0A6J5KHN3_9CAUD</name>
<dbReference type="GO" id="GO:0006261">
    <property type="term" value="P:DNA-templated DNA replication"/>
    <property type="evidence" value="ECO:0007669"/>
    <property type="project" value="InterPro"/>
</dbReference>
<dbReference type="EMBL" id="LR796141">
    <property type="protein sequence ID" value="CAB4121045.1"/>
    <property type="molecule type" value="Genomic_DNA"/>
</dbReference>
<feature type="domain" description="DNA-directed DNA polymerase family A palm" evidence="3">
    <location>
        <begin position="361"/>
        <end position="643"/>
    </location>
</feature>
<dbReference type="GO" id="GO:0039693">
    <property type="term" value="P:viral DNA genome replication"/>
    <property type="evidence" value="ECO:0007669"/>
    <property type="project" value="UniProtKB-KW"/>
</dbReference>
<keyword evidence="4" id="KW-0378">Hydrolase</keyword>
<dbReference type="Gene3D" id="1.10.150.20">
    <property type="entry name" value="5' to 3' exonuclease, C-terminal subdomain"/>
    <property type="match status" value="1"/>
</dbReference>
<sequence>MKLHIDFETYSACELKSAGLDNYAKDPSTGVWCMAYAFDDETPLLWQPKSCDIERVRDHISSGEIVYAHNAPFELAIWNNVMAPKFNWPRLDPKQVRCTMAMAYSMGLPGALENLAPALGIEQRKDAAGKRVMMQLAKPKDDGTFWNPETEPEKFQRLYDYCVQDVVVERSAENRMVKMIPSELDVWHLDYLINQRGVAIDIPSVNAAIALVETEKNRLDNEIRKHTGNSVAGSSDLTQLKKWLRFKGIETKGLAKADIITLLDGELPSDVRTVLELRREAAKTSTAKLIAMRDASSMDNRVRGILQYHGAATGRWAGRRIQVQNLPRGFLKPKQVEDAIAHFKDADYLDIMYGNPLDVISSCLRGMIVAAPGNELICSDFSNIEGRVLAWLAGEAWKLQAFKDYDTITGMDAKGEPIRVGADLYVLSYAKSFGVTLEEALPHRQIGKVQELALGYQGGVGAFQTMAKTYRVTVSDERADELKTFWRNAHPNVVQYWYDLEDGAIAAVHNPRTKFTVGAKGSEVIFLKNGSFLWCRLPSGRALCYPYPKVIQIMTPWGAEKEALSYMTVVDDSTRRKGNTIKDPNSSGSWQRISTYGGSLAENVTQAVARDLLSEALLRLEAKNIPTVMHVHDEVVVEVPKGTVTLDEVENTMAVVPSWASGLPLASAGWCGVRYRKD</sequence>
<dbReference type="GO" id="GO:0003677">
    <property type="term" value="F:DNA binding"/>
    <property type="evidence" value="ECO:0007669"/>
    <property type="project" value="InterPro"/>
</dbReference>
<evidence type="ECO:0000313" key="4">
    <source>
        <dbReference type="EMBL" id="CAB4121045.1"/>
    </source>
</evidence>
<keyword evidence="4" id="KW-0269">Exonuclease</keyword>
<dbReference type="InterPro" id="IPR002298">
    <property type="entry name" value="DNA_polymerase_A"/>
</dbReference>
<dbReference type="Pfam" id="PF00476">
    <property type="entry name" value="DNA_pol_A"/>
    <property type="match status" value="1"/>
</dbReference>
<keyword evidence="1" id="KW-0235">DNA replication</keyword>
<dbReference type="InterPro" id="IPR012337">
    <property type="entry name" value="RNaseH-like_sf"/>
</dbReference>
<dbReference type="InterPro" id="IPR043502">
    <property type="entry name" value="DNA/RNA_pol_sf"/>
</dbReference>
<reference evidence="4" key="1">
    <citation type="submission" date="2020-04" db="EMBL/GenBank/DDBJ databases">
        <authorList>
            <person name="Chiriac C."/>
            <person name="Salcher M."/>
            <person name="Ghai R."/>
            <person name="Kavagutti S V."/>
        </authorList>
    </citation>
    <scope>NUCLEOTIDE SEQUENCE</scope>
</reference>
<dbReference type="GO" id="GO:0003887">
    <property type="term" value="F:DNA-directed DNA polymerase activity"/>
    <property type="evidence" value="ECO:0007669"/>
    <property type="project" value="InterPro"/>
</dbReference>
<dbReference type="GO" id="GO:0006302">
    <property type="term" value="P:double-strand break repair"/>
    <property type="evidence" value="ECO:0007669"/>
    <property type="project" value="TreeGrafter"/>
</dbReference>
<dbReference type="SUPFAM" id="SSF56672">
    <property type="entry name" value="DNA/RNA polymerases"/>
    <property type="match status" value="1"/>
</dbReference>
<dbReference type="SMART" id="SM00482">
    <property type="entry name" value="POLAc"/>
    <property type="match status" value="1"/>
</dbReference>
<dbReference type="PANTHER" id="PTHR10133:SF27">
    <property type="entry name" value="DNA POLYMERASE NU"/>
    <property type="match status" value="1"/>
</dbReference>
<keyword evidence="4" id="KW-0540">Nuclease</keyword>
<protein>
    <submittedName>
        <fullName evidence="4">Bifunctional 3'-5' exonuclease/DNA polymerase</fullName>
    </submittedName>
</protein>
<evidence type="ECO:0000256" key="2">
    <source>
        <dbReference type="ARBA" id="ARBA00023109"/>
    </source>
</evidence>
<dbReference type="PANTHER" id="PTHR10133">
    <property type="entry name" value="DNA POLYMERASE I"/>
    <property type="match status" value="1"/>
</dbReference>
<accession>A0A6J5KHN3</accession>
<dbReference type="InterPro" id="IPR001098">
    <property type="entry name" value="DNA-dir_DNA_pol_A_palm_dom"/>
</dbReference>
<organism evidence="4">
    <name type="scientific">uncultured Caudovirales phage</name>
    <dbReference type="NCBI Taxonomy" id="2100421"/>
    <lineage>
        <taxon>Viruses</taxon>
        <taxon>Duplodnaviria</taxon>
        <taxon>Heunggongvirae</taxon>
        <taxon>Uroviricota</taxon>
        <taxon>Caudoviricetes</taxon>
        <taxon>Peduoviridae</taxon>
        <taxon>Maltschvirus</taxon>
        <taxon>Maltschvirus maltsch</taxon>
    </lineage>
</organism>